<accession>A0A6H5G7S1</accession>
<evidence type="ECO:0000313" key="2">
    <source>
        <dbReference type="EMBL" id="CAB0014087.1"/>
    </source>
</evidence>
<gene>
    <name evidence="2" type="ORF">NTEN_LOCUS18595</name>
    <name evidence="1" type="ORF">NTEN_LOCUS5154</name>
</gene>
<keyword evidence="3" id="KW-1185">Reference proteome</keyword>
<organism evidence="1 3">
    <name type="scientific">Nesidiocoris tenuis</name>
    <dbReference type="NCBI Taxonomy" id="355587"/>
    <lineage>
        <taxon>Eukaryota</taxon>
        <taxon>Metazoa</taxon>
        <taxon>Ecdysozoa</taxon>
        <taxon>Arthropoda</taxon>
        <taxon>Hexapoda</taxon>
        <taxon>Insecta</taxon>
        <taxon>Pterygota</taxon>
        <taxon>Neoptera</taxon>
        <taxon>Paraneoptera</taxon>
        <taxon>Hemiptera</taxon>
        <taxon>Heteroptera</taxon>
        <taxon>Panheteroptera</taxon>
        <taxon>Cimicomorpha</taxon>
        <taxon>Miridae</taxon>
        <taxon>Dicyphina</taxon>
        <taxon>Nesidiocoris</taxon>
    </lineage>
</organism>
<proteinExistence type="predicted"/>
<sequence>MSTRIDSGMERGARSQERGAILCRRLRRASRALYYYRPDLESGVGLNLPRLGLADCALVRGRFLASGHGLRAP</sequence>
<dbReference type="EMBL" id="CADCXU010007527">
    <property type="protein sequence ID" value="CAA9998871.1"/>
    <property type="molecule type" value="Genomic_DNA"/>
</dbReference>
<evidence type="ECO:0000313" key="3">
    <source>
        <dbReference type="Proteomes" id="UP000479000"/>
    </source>
</evidence>
<dbReference type="EMBL" id="CADCXU010027205">
    <property type="protein sequence ID" value="CAB0014087.1"/>
    <property type="molecule type" value="Genomic_DNA"/>
</dbReference>
<protein>
    <submittedName>
        <fullName evidence="1">Uncharacterized protein</fullName>
    </submittedName>
</protein>
<name>A0A6H5G7S1_9HEMI</name>
<dbReference type="AlphaFoldDB" id="A0A6H5G7S1"/>
<reference evidence="1 3" key="1">
    <citation type="submission" date="2020-02" db="EMBL/GenBank/DDBJ databases">
        <authorList>
            <person name="Ferguson B K."/>
        </authorList>
    </citation>
    <scope>NUCLEOTIDE SEQUENCE [LARGE SCALE GENOMIC DNA]</scope>
</reference>
<dbReference type="Proteomes" id="UP000479000">
    <property type="component" value="Unassembled WGS sequence"/>
</dbReference>
<evidence type="ECO:0000313" key="1">
    <source>
        <dbReference type="EMBL" id="CAA9998871.1"/>
    </source>
</evidence>